<name>A0A5M9J5G4_MONFR</name>
<evidence type="ECO:0000313" key="2">
    <source>
        <dbReference type="Proteomes" id="UP000322873"/>
    </source>
</evidence>
<reference evidence="1 2" key="1">
    <citation type="submission" date="2019-06" db="EMBL/GenBank/DDBJ databases">
        <title>Genome Sequence of the Brown Rot Fungal Pathogen Monilinia fructicola.</title>
        <authorList>
            <person name="De Miccolis Angelini R.M."/>
            <person name="Landi L."/>
            <person name="Abate D."/>
            <person name="Pollastro S."/>
            <person name="Romanazzi G."/>
            <person name="Faretra F."/>
        </authorList>
    </citation>
    <scope>NUCLEOTIDE SEQUENCE [LARGE SCALE GENOMIC DNA]</scope>
    <source>
        <strain evidence="1 2">Mfrc123</strain>
    </source>
</reference>
<dbReference type="Proteomes" id="UP000322873">
    <property type="component" value="Unassembled WGS sequence"/>
</dbReference>
<accession>A0A5M9J5G4</accession>
<gene>
    <name evidence="1" type="ORF">EYC84_011565</name>
</gene>
<comment type="caution">
    <text evidence="1">The sequence shown here is derived from an EMBL/GenBank/DDBJ whole genome shotgun (WGS) entry which is preliminary data.</text>
</comment>
<keyword evidence="2" id="KW-1185">Reference proteome</keyword>
<dbReference type="AlphaFoldDB" id="A0A5M9J5G4"/>
<dbReference type="EMBL" id="VICG01000015">
    <property type="protein sequence ID" value="KAA8564658.1"/>
    <property type="molecule type" value="Genomic_DNA"/>
</dbReference>
<organism evidence="1 2">
    <name type="scientific">Monilinia fructicola</name>
    <name type="common">Brown rot fungus</name>
    <name type="synonym">Ciboria fructicola</name>
    <dbReference type="NCBI Taxonomy" id="38448"/>
    <lineage>
        <taxon>Eukaryota</taxon>
        <taxon>Fungi</taxon>
        <taxon>Dikarya</taxon>
        <taxon>Ascomycota</taxon>
        <taxon>Pezizomycotina</taxon>
        <taxon>Leotiomycetes</taxon>
        <taxon>Helotiales</taxon>
        <taxon>Sclerotiniaceae</taxon>
        <taxon>Monilinia</taxon>
    </lineage>
</organism>
<sequence length="87" mass="10441">MEDWVDPIHCPEIYDGLRGKQDRAKGEKHKLRYHRISFWPLLNPMHTHSLHTSHRTFILEHLYTKSHHTRYTTPPPFQAPSLQHHSN</sequence>
<protein>
    <submittedName>
        <fullName evidence="1">Uncharacterized protein</fullName>
    </submittedName>
</protein>
<evidence type="ECO:0000313" key="1">
    <source>
        <dbReference type="EMBL" id="KAA8564658.1"/>
    </source>
</evidence>
<proteinExistence type="predicted"/>